<name>A0A9X4S7F2_9BURK</name>
<dbReference type="RefSeq" id="WP_157571934.1">
    <property type="nucleotide sequence ID" value="NZ_AOGK01000005.1"/>
</dbReference>
<sequence length="143" mass="16094">MSLPFLVFCKLPAPLLYELKDGRFQLMESGTLPPFLAGYGYLLVEHALATYLQSLDIERATFEPAVLFNPATKEEHNTYTRIRVHQFFRSGELSDLSLEGLRLLTLNNQYYFVSPELKAALEDGPFQYLSFSEGLSAFAGSAT</sequence>
<keyword evidence="2" id="KW-1185">Reference proteome</keyword>
<dbReference type="AlphaFoldDB" id="A0A9X4S7F2"/>
<dbReference type="OrthoDB" id="9255874at2"/>
<organism evidence="1 2">
    <name type="scientific">Hydrogenophaga taeniospiralis CCUG 15921</name>
    <dbReference type="NCBI Taxonomy" id="1281780"/>
    <lineage>
        <taxon>Bacteria</taxon>
        <taxon>Pseudomonadati</taxon>
        <taxon>Pseudomonadota</taxon>
        <taxon>Betaproteobacteria</taxon>
        <taxon>Burkholderiales</taxon>
        <taxon>Comamonadaceae</taxon>
        <taxon>Hydrogenophaga</taxon>
    </lineage>
</organism>
<accession>A0A9X4S7F2</accession>
<dbReference type="Proteomes" id="UP001152876">
    <property type="component" value="Unassembled WGS sequence"/>
</dbReference>
<reference evidence="1" key="1">
    <citation type="submission" date="2013-01" db="EMBL/GenBank/DDBJ databases">
        <title>Genome draft of Hydrogenophaga taeniospiralis 2K1.</title>
        <authorList>
            <person name="Gomila M."/>
            <person name="Lalucat J."/>
        </authorList>
    </citation>
    <scope>NUCLEOTIDE SEQUENCE</scope>
    <source>
        <strain evidence="1">CCUG 15921</strain>
    </source>
</reference>
<proteinExistence type="predicted"/>
<dbReference type="EMBL" id="AOGK01000005">
    <property type="protein sequence ID" value="MDG5975047.1"/>
    <property type="molecule type" value="Genomic_DNA"/>
</dbReference>
<protein>
    <submittedName>
        <fullName evidence="1">Uncharacterized protein</fullName>
    </submittedName>
</protein>
<evidence type="ECO:0000313" key="1">
    <source>
        <dbReference type="EMBL" id="MDG5975047.1"/>
    </source>
</evidence>
<comment type="caution">
    <text evidence="1">The sequence shown here is derived from an EMBL/GenBank/DDBJ whole genome shotgun (WGS) entry which is preliminary data.</text>
</comment>
<gene>
    <name evidence="1" type="ORF">H010_07286</name>
</gene>
<evidence type="ECO:0000313" key="2">
    <source>
        <dbReference type="Proteomes" id="UP001152876"/>
    </source>
</evidence>